<dbReference type="PANTHER" id="PTHR44845:SF7">
    <property type="entry name" value="PLIPASTATIN SYNTHASE SUBUNIT D"/>
    <property type="match status" value="1"/>
</dbReference>
<dbReference type="Gene3D" id="1.10.1200.10">
    <property type="entry name" value="ACP-like"/>
    <property type="match status" value="1"/>
</dbReference>
<dbReference type="Gene3D" id="3.40.50.12780">
    <property type="entry name" value="N-terminal domain of ligase-like"/>
    <property type="match status" value="1"/>
</dbReference>
<dbReference type="InterPro" id="IPR045851">
    <property type="entry name" value="AMP-bd_C_sf"/>
</dbReference>
<evidence type="ECO:0000313" key="5">
    <source>
        <dbReference type="Proteomes" id="UP000530060"/>
    </source>
</evidence>
<dbReference type="RefSeq" id="WP_180910012.1">
    <property type="nucleotide sequence ID" value="NZ_CAIJDP010000082.1"/>
</dbReference>
<keyword evidence="2" id="KW-0597">Phosphoprotein</keyword>
<dbReference type="AlphaFoldDB" id="A0A6V6Z6T8"/>
<dbReference type="InterPro" id="IPR036736">
    <property type="entry name" value="ACP-like_sf"/>
</dbReference>
<dbReference type="Pfam" id="PF13193">
    <property type="entry name" value="AMP-binding_C"/>
    <property type="match status" value="1"/>
</dbReference>
<evidence type="ECO:0000313" key="4">
    <source>
        <dbReference type="EMBL" id="CAD0007365.1"/>
    </source>
</evidence>
<evidence type="ECO:0000259" key="3">
    <source>
        <dbReference type="PROSITE" id="PS50075"/>
    </source>
</evidence>
<accession>A0A6V6Z6T8</accession>
<dbReference type="InterPro" id="IPR000873">
    <property type="entry name" value="AMP-dep_synth/lig_dom"/>
</dbReference>
<dbReference type="InterPro" id="IPR009081">
    <property type="entry name" value="PP-bd_ACP"/>
</dbReference>
<dbReference type="PANTHER" id="PTHR44845">
    <property type="entry name" value="CARRIER DOMAIN-CONTAINING PROTEIN"/>
    <property type="match status" value="1"/>
</dbReference>
<keyword evidence="5" id="KW-1185">Reference proteome</keyword>
<dbReference type="InterPro" id="IPR020845">
    <property type="entry name" value="AMP-binding_CS"/>
</dbReference>
<dbReference type="InterPro" id="IPR025110">
    <property type="entry name" value="AMP-bd_C"/>
</dbReference>
<proteinExistence type="predicted"/>
<dbReference type="EMBL" id="CAIJDP010000082">
    <property type="protein sequence ID" value="CAD0007365.1"/>
    <property type="molecule type" value="Genomic_DNA"/>
</dbReference>
<dbReference type="PROSITE" id="PS00455">
    <property type="entry name" value="AMP_BINDING"/>
    <property type="match status" value="1"/>
</dbReference>
<evidence type="ECO:0000256" key="2">
    <source>
        <dbReference type="ARBA" id="ARBA00022553"/>
    </source>
</evidence>
<dbReference type="SUPFAM" id="SSF56801">
    <property type="entry name" value="Acetyl-CoA synthetase-like"/>
    <property type="match status" value="1"/>
</dbReference>
<evidence type="ECO:0000256" key="1">
    <source>
        <dbReference type="ARBA" id="ARBA00022450"/>
    </source>
</evidence>
<dbReference type="PROSITE" id="PS50075">
    <property type="entry name" value="CARRIER"/>
    <property type="match status" value="1"/>
</dbReference>
<dbReference type="Pfam" id="PF00550">
    <property type="entry name" value="PP-binding"/>
    <property type="match status" value="1"/>
</dbReference>
<reference evidence="4 5" key="1">
    <citation type="submission" date="2020-06" db="EMBL/GenBank/DDBJ databases">
        <authorList>
            <person name="Criscuolo A."/>
        </authorList>
    </citation>
    <scope>NUCLEOTIDE SEQUENCE [LARGE SCALE GENOMIC DNA]</scope>
    <source>
        <strain evidence="5">CIP 111411</strain>
    </source>
</reference>
<sequence>MLDIKKTIVSNFERQVLKTPNSIAIKTISETTTYTELNNKANSAAKKMISFEKSSIKGHISLLFGHEIDMVVGILAVLKSGNAYVPLDSSYPLERLKFMYDNSESSFLLTNKKNSNLGLEITRNKESLIFIEDCYFEETSNLDLPINNDALAYILYTSGSTGNPKGVCQTHHNILHHIEIWIENLKITSNDNLSLQSAYSWDSAAQDIFGAILSGACLYPVKIKEDSIHEIINWYTNERITIWHSTLPIYRSICKELESKNTNWNWLKCIALGGDALHQKDVLLFNNNFSNKTILVNAYGSTESSSGLMNFISNNETFKGNIVPLGKPVKHTDVYLENENGERLTDVEAIGEIIIKSKFIAPKYWNTDDSIYNAKFTKQPDSDIIKYRTGDIGKILDDGAIELIGRNDFQVKISGIRVNTSEIEAILRQIPFVHDAIVKAFNDKLDTSFLTAYIVLNTGIEFTVNDIRDYLTERVPMHMIPEKYMFLEKLPLTANNKIDRERLPYPDNLRPRLNNSFCEATSELEKLILSIWKEILDIENIGIDDPFFYLGGNSLRLVNVNILLNKRINKPVSMIDMYRLPTIKKMAKFISENNIDSDINVNLEKGIQTANKRLNIKRKNNGR</sequence>
<keyword evidence="1" id="KW-0596">Phosphopantetheine</keyword>
<organism evidence="4 5">
    <name type="scientific">Flavobacterium salmonis</name>
    <dbReference type="NCBI Taxonomy" id="2654844"/>
    <lineage>
        <taxon>Bacteria</taxon>
        <taxon>Pseudomonadati</taxon>
        <taxon>Bacteroidota</taxon>
        <taxon>Flavobacteriia</taxon>
        <taxon>Flavobacteriales</taxon>
        <taxon>Flavobacteriaceae</taxon>
        <taxon>Flavobacterium</taxon>
    </lineage>
</organism>
<protein>
    <submittedName>
        <fullName evidence="4">Gramicidin S synthase 1</fullName>
    </submittedName>
</protein>
<gene>
    <name evidence="4" type="primary">grsA</name>
    <name evidence="4" type="ORF">FLAT13_03813</name>
</gene>
<comment type="caution">
    <text evidence="4">The sequence shown here is derived from an EMBL/GenBank/DDBJ whole genome shotgun (WGS) entry which is preliminary data.</text>
</comment>
<dbReference type="Pfam" id="PF00501">
    <property type="entry name" value="AMP-binding"/>
    <property type="match status" value="1"/>
</dbReference>
<dbReference type="Proteomes" id="UP000530060">
    <property type="component" value="Unassembled WGS sequence"/>
</dbReference>
<feature type="domain" description="Carrier" evidence="3">
    <location>
        <begin position="519"/>
        <end position="594"/>
    </location>
</feature>
<name>A0A6V6Z6T8_9FLAO</name>
<dbReference type="InterPro" id="IPR042099">
    <property type="entry name" value="ANL_N_sf"/>
</dbReference>
<dbReference type="Gene3D" id="3.30.300.30">
    <property type="match status" value="1"/>
</dbReference>
<dbReference type="SUPFAM" id="SSF47336">
    <property type="entry name" value="ACP-like"/>
    <property type="match status" value="1"/>
</dbReference>